<proteinExistence type="predicted"/>
<evidence type="ECO:0000313" key="3">
    <source>
        <dbReference type="Proteomes" id="UP001633002"/>
    </source>
</evidence>
<evidence type="ECO:0008006" key="4">
    <source>
        <dbReference type="Google" id="ProtNLM"/>
    </source>
</evidence>
<dbReference type="Proteomes" id="UP001633002">
    <property type="component" value="Unassembled WGS sequence"/>
</dbReference>
<name>A0ABD3II57_9MARC</name>
<evidence type="ECO:0000256" key="1">
    <source>
        <dbReference type="SAM" id="MobiDB-lite"/>
    </source>
</evidence>
<dbReference type="SMART" id="SM00612">
    <property type="entry name" value="Kelch"/>
    <property type="match status" value="2"/>
</dbReference>
<evidence type="ECO:0000313" key="2">
    <source>
        <dbReference type="EMBL" id="KAL3701921.1"/>
    </source>
</evidence>
<dbReference type="InterPro" id="IPR044595">
    <property type="entry name" value="KMD1-4"/>
</dbReference>
<feature type="compositionally biased region" description="Basic and acidic residues" evidence="1">
    <location>
        <begin position="30"/>
        <end position="46"/>
    </location>
</feature>
<sequence>MFVLAELVLEVGYATCGWRKKRSAAPGVPRESRRKGVLDQQEERPQTAELPKPASRTETAGKRVASDEVPSNSDSHKRCLCEGENLIPGLPNEVAIDSILTRLPWKSLYTVSALNLTWQWAFRTGQVHSARVSTGQAHTLVAMTNASPFSFNGGGSTTRVRAISLYDPSQDSWCLLPPIPGVKEGIPVGGECVFLKGKVYVIGGFTPASDRLLGDEVFCFDLGSFQGGWRRCAKLESPREGISCYVKDGKIFACGGSGYDQNMCRKSYVYHPDRDCWTPIADMLCKRSGQKIVGLGGGLYIHGGRFWSDRVDAPEVATSSGLSAGLSMGGQAKTAYLESVTEKYDLDTDTWTEVDNFAFGRATGSYLVSAEGSLYHVSVEQVDKYNSALKTWERVHLNLWRVLEKVEVFPLWPCAASFVDGELYILMASEDRSIINGGNQYRVIPLKSIGFGKGLVLHWQEIGCPFGYGFGVFGEADGSIHQIGL</sequence>
<protein>
    <recommendedName>
        <fullName evidence="4">F-box/kelch-repeat protein</fullName>
    </recommendedName>
</protein>
<dbReference type="InterPro" id="IPR015915">
    <property type="entry name" value="Kelch-typ_b-propeller"/>
</dbReference>
<accession>A0ABD3II57</accession>
<dbReference type="AlphaFoldDB" id="A0ABD3II57"/>
<dbReference type="PANTHER" id="PTHR46407:SF3">
    <property type="entry name" value="OS02G0208700 PROTEIN"/>
    <property type="match status" value="1"/>
</dbReference>
<dbReference type="InterPro" id="IPR006652">
    <property type="entry name" value="Kelch_1"/>
</dbReference>
<dbReference type="SUPFAM" id="SSF117281">
    <property type="entry name" value="Kelch motif"/>
    <property type="match status" value="1"/>
</dbReference>
<dbReference type="PANTHER" id="PTHR46407">
    <property type="entry name" value="OS02G0208700 PROTEIN"/>
    <property type="match status" value="1"/>
</dbReference>
<gene>
    <name evidence="2" type="ORF">R1sor_019943</name>
</gene>
<dbReference type="EMBL" id="JBJQOH010000001">
    <property type="protein sequence ID" value="KAL3701921.1"/>
    <property type="molecule type" value="Genomic_DNA"/>
</dbReference>
<feature type="region of interest" description="Disordered" evidence="1">
    <location>
        <begin position="23"/>
        <end position="76"/>
    </location>
</feature>
<dbReference type="Gene3D" id="2.120.10.80">
    <property type="entry name" value="Kelch-type beta propeller"/>
    <property type="match status" value="1"/>
</dbReference>
<comment type="caution">
    <text evidence="2">The sequence shown here is derived from an EMBL/GenBank/DDBJ whole genome shotgun (WGS) entry which is preliminary data.</text>
</comment>
<reference evidence="2 3" key="1">
    <citation type="submission" date="2024-09" db="EMBL/GenBank/DDBJ databases">
        <title>Chromosome-scale assembly of Riccia sorocarpa.</title>
        <authorList>
            <person name="Paukszto L."/>
        </authorList>
    </citation>
    <scope>NUCLEOTIDE SEQUENCE [LARGE SCALE GENOMIC DNA]</scope>
    <source>
        <strain evidence="2">LP-2024</strain>
        <tissue evidence="2">Aerial parts of the thallus</tissue>
    </source>
</reference>
<keyword evidence="3" id="KW-1185">Reference proteome</keyword>
<organism evidence="2 3">
    <name type="scientific">Riccia sorocarpa</name>
    <dbReference type="NCBI Taxonomy" id="122646"/>
    <lineage>
        <taxon>Eukaryota</taxon>
        <taxon>Viridiplantae</taxon>
        <taxon>Streptophyta</taxon>
        <taxon>Embryophyta</taxon>
        <taxon>Marchantiophyta</taxon>
        <taxon>Marchantiopsida</taxon>
        <taxon>Marchantiidae</taxon>
        <taxon>Marchantiales</taxon>
        <taxon>Ricciaceae</taxon>
        <taxon>Riccia</taxon>
    </lineage>
</organism>